<evidence type="ECO:0000256" key="1">
    <source>
        <dbReference type="SAM" id="Phobius"/>
    </source>
</evidence>
<dbReference type="EMBL" id="JAUIZM010000009">
    <property type="protein sequence ID" value="KAK1364005.1"/>
    <property type="molecule type" value="Genomic_DNA"/>
</dbReference>
<keyword evidence="1" id="KW-0812">Transmembrane</keyword>
<dbReference type="PANTHER" id="PTHR31414:SF32">
    <property type="entry name" value="TRANSMEMBRANE PROTEIN"/>
    <property type="match status" value="1"/>
</dbReference>
<feature type="transmembrane region" description="Helical" evidence="1">
    <location>
        <begin position="132"/>
        <end position="154"/>
    </location>
</feature>
<name>A0AAD8M6I4_9APIA</name>
<dbReference type="PANTHER" id="PTHR31414">
    <property type="entry name" value="TRANSMEMBRANE PROTEIN DDB_G0292058"/>
    <property type="match status" value="1"/>
</dbReference>
<sequence>MLCKFVLVFIVFSALFSFSQQASPLQSTSGYDLVSWGSRRSVAEDVTDFSNSSLILAKERTYRKDPSDGFKYYKRGWNISESHYIYSVAFTAAPLFLIATLWFVGFGLCLLLICLCFCCCQRRSYGYSRTAYALSLILLSFFTVAAIAGSVVLYTGQGKFHSSTTDTVNFVVNKSDTTVDNLRNVSDYLAAAKRIKVNQFVLPPSIQNSIDSVETKINSSAVTLEHETKKNSKDIQNVLDVVGLALVIISAVMLLVAFLGFLFSIFGMQYLVYILVVLGWVLVTLTFILCGIFIALHNATGDTCVAMDQWVQNPTAHTALDDILPCVEPATAQEILSESKDVTFQLVIVVNQIIVNLSNIDIPPGLPFSYNQSGPLVPVLCSPFNPDKTDRKCIAGEVQLSDAAQVWKNYICQVSGGNCTTVGRLTPTMYEQMVAATNVSYGLNQYGPFLADLLDCSFVREAFTGIHDEYCPDLRLYSRWVYIGLELASGSVMLSLIFWVLYARERRHRKYTKLIKNASAPNSFEEKGRP</sequence>
<keyword evidence="1" id="KW-0472">Membrane</keyword>
<feature type="chain" id="PRO_5042092359" evidence="2">
    <location>
        <begin position="22"/>
        <end position="530"/>
    </location>
</feature>
<dbReference type="AlphaFoldDB" id="A0AAD8M6I4"/>
<dbReference type="Proteomes" id="UP001237642">
    <property type="component" value="Unassembled WGS sequence"/>
</dbReference>
<evidence type="ECO:0000256" key="2">
    <source>
        <dbReference type="SAM" id="SignalP"/>
    </source>
</evidence>
<dbReference type="GO" id="GO:0009506">
    <property type="term" value="C:plasmodesma"/>
    <property type="evidence" value="ECO:0007669"/>
    <property type="project" value="TreeGrafter"/>
</dbReference>
<feature type="signal peptide" evidence="2">
    <location>
        <begin position="1"/>
        <end position="21"/>
    </location>
</feature>
<feature type="transmembrane region" description="Helical" evidence="1">
    <location>
        <begin position="95"/>
        <end position="120"/>
    </location>
</feature>
<evidence type="ECO:0000313" key="4">
    <source>
        <dbReference type="Proteomes" id="UP001237642"/>
    </source>
</evidence>
<dbReference type="GO" id="GO:0005886">
    <property type="term" value="C:plasma membrane"/>
    <property type="evidence" value="ECO:0007669"/>
    <property type="project" value="TreeGrafter"/>
</dbReference>
<keyword evidence="4" id="KW-1185">Reference proteome</keyword>
<keyword evidence="2" id="KW-0732">Signal</keyword>
<keyword evidence="1" id="KW-1133">Transmembrane helix</keyword>
<comment type="caution">
    <text evidence="3">The sequence shown here is derived from an EMBL/GenBank/DDBJ whole genome shotgun (WGS) entry which is preliminary data.</text>
</comment>
<feature type="transmembrane region" description="Helical" evidence="1">
    <location>
        <begin position="480"/>
        <end position="503"/>
    </location>
</feature>
<feature type="transmembrane region" description="Helical" evidence="1">
    <location>
        <begin position="241"/>
        <end position="263"/>
    </location>
</feature>
<reference evidence="3" key="2">
    <citation type="submission" date="2023-05" db="EMBL/GenBank/DDBJ databases">
        <authorList>
            <person name="Schelkunov M.I."/>
        </authorList>
    </citation>
    <scope>NUCLEOTIDE SEQUENCE</scope>
    <source>
        <strain evidence="3">Hsosn_3</strain>
        <tissue evidence="3">Leaf</tissue>
    </source>
</reference>
<proteinExistence type="predicted"/>
<dbReference type="InterPro" id="IPR040283">
    <property type="entry name" value="DDB_G0292058-like"/>
</dbReference>
<accession>A0AAD8M6I4</accession>
<gene>
    <name evidence="3" type="ORF">POM88_039566</name>
</gene>
<protein>
    <submittedName>
        <fullName evidence="3">Plasma membrane fusion PRM1</fullName>
    </submittedName>
</protein>
<feature type="transmembrane region" description="Helical" evidence="1">
    <location>
        <begin position="270"/>
        <end position="296"/>
    </location>
</feature>
<evidence type="ECO:0000313" key="3">
    <source>
        <dbReference type="EMBL" id="KAK1364005.1"/>
    </source>
</evidence>
<organism evidence="3 4">
    <name type="scientific">Heracleum sosnowskyi</name>
    <dbReference type="NCBI Taxonomy" id="360622"/>
    <lineage>
        <taxon>Eukaryota</taxon>
        <taxon>Viridiplantae</taxon>
        <taxon>Streptophyta</taxon>
        <taxon>Embryophyta</taxon>
        <taxon>Tracheophyta</taxon>
        <taxon>Spermatophyta</taxon>
        <taxon>Magnoliopsida</taxon>
        <taxon>eudicotyledons</taxon>
        <taxon>Gunneridae</taxon>
        <taxon>Pentapetalae</taxon>
        <taxon>asterids</taxon>
        <taxon>campanulids</taxon>
        <taxon>Apiales</taxon>
        <taxon>Apiaceae</taxon>
        <taxon>Apioideae</taxon>
        <taxon>apioid superclade</taxon>
        <taxon>Tordylieae</taxon>
        <taxon>Tordyliinae</taxon>
        <taxon>Heracleum</taxon>
    </lineage>
</organism>
<reference evidence="3" key="1">
    <citation type="submission" date="2023-02" db="EMBL/GenBank/DDBJ databases">
        <title>Genome of toxic invasive species Heracleum sosnowskyi carries increased number of genes despite the absence of recent whole-genome duplications.</title>
        <authorList>
            <person name="Schelkunov M."/>
            <person name="Shtratnikova V."/>
            <person name="Makarenko M."/>
            <person name="Klepikova A."/>
            <person name="Omelchenko D."/>
            <person name="Novikova G."/>
            <person name="Obukhova E."/>
            <person name="Bogdanov V."/>
            <person name="Penin A."/>
            <person name="Logacheva M."/>
        </authorList>
    </citation>
    <scope>NUCLEOTIDE SEQUENCE</scope>
    <source>
        <strain evidence="3">Hsosn_3</strain>
        <tissue evidence="3">Leaf</tissue>
    </source>
</reference>